<evidence type="ECO:0000256" key="7">
    <source>
        <dbReference type="ARBA" id="ARBA00052591"/>
    </source>
</evidence>
<keyword evidence="15" id="KW-1185">Reference proteome</keyword>
<comment type="catalytic activity">
    <reaction evidence="6">
        <text>oxaloacetate + H(+) = pyruvate + CO2</text>
        <dbReference type="Rhea" id="RHEA:15641"/>
        <dbReference type="ChEBI" id="CHEBI:15361"/>
        <dbReference type="ChEBI" id="CHEBI:15378"/>
        <dbReference type="ChEBI" id="CHEBI:16452"/>
        <dbReference type="ChEBI" id="CHEBI:16526"/>
        <dbReference type="EC" id="1.1.1.38"/>
    </reaction>
</comment>
<dbReference type="Pfam" id="PF03949">
    <property type="entry name" value="Malic_M"/>
    <property type="match status" value="1"/>
</dbReference>
<dbReference type="GO" id="GO:0005829">
    <property type="term" value="C:cytosol"/>
    <property type="evidence" value="ECO:0007669"/>
    <property type="project" value="TreeGrafter"/>
</dbReference>
<dbReference type="Pfam" id="PF00390">
    <property type="entry name" value="malic"/>
    <property type="match status" value="1"/>
</dbReference>
<evidence type="ECO:0000256" key="6">
    <source>
        <dbReference type="ARBA" id="ARBA00050168"/>
    </source>
</evidence>
<evidence type="ECO:0000256" key="2">
    <source>
        <dbReference type="ARBA" id="ARBA00008785"/>
    </source>
</evidence>
<comment type="cofactor">
    <cofactor evidence="1">
        <name>Mn(2+)</name>
        <dbReference type="ChEBI" id="CHEBI:29035"/>
    </cofactor>
</comment>
<dbReference type="SUPFAM" id="SSF51735">
    <property type="entry name" value="NAD(P)-binding Rossmann-fold domains"/>
    <property type="match status" value="1"/>
</dbReference>
<evidence type="ECO:0000256" key="5">
    <source>
        <dbReference type="ARBA" id="ARBA00023027"/>
    </source>
</evidence>
<feature type="binding site" evidence="9">
    <location>
        <position position="571"/>
    </location>
    <ligand>
        <name>(S)-malate</name>
        <dbReference type="ChEBI" id="CHEBI:15589"/>
    </ligand>
</feature>
<evidence type="ECO:0000256" key="3">
    <source>
        <dbReference type="ARBA" id="ARBA00022723"/>
    </source>
</evidence>
<dbReference type="NCBIfam" id="NF010052">
    <property type="entry name" value="PRK13529.1"/>
    <property type="match status" value="1"/>
</dbReference>
<evidence type="ECO:0000259" key="13">
    <source>
        <dbReference type="SMART" id="SM01274"/>
    </source>
</evidence>
<dbReference type="Gene3D" id="3.40.50.720">
    <property type="entry name" value="NAD(P)-binding Rossmann-like Domain"/>
    <property type="match status" value="1"/>
</dbReference>
<dbReference type="SMART" id="SM01274">
    <property type="entry name" value="malic"/>
    <property type="match status" value="1"/>
</dbReference>
<dbReference type="CDD" id="cd05312">
    <property type="entry name" value="NAD_bind_1_malic_enz"/>
    <property type="match status" value="1"/>
</dbReference>
<dbReference type="GO" id="GO:0006108">
    <property type="term" value="P:malate metabolic process"/>
    <property type="evidence" value="ECO:0007669"/>
    <property type="project" value="TreeGrafter"/>
</dbReference>
<dbReference type="PANTHER" id="PTHR23406">
    <property type="entry name" value="MALIC ENZYME-RELATED"/>
    <property type="match status" value="1"/>
</dbReference>
<evidence type="ECO:0000313" key="15">
    <source>
        <dbReference type="Proteomes" id="UP001239445"/>
    </source>
</evidence>
<evidence type="ECO:0000259" key="12">
    <source>
        <dbReference type="SMART" id="SM00919"/>
    </source>
</evidence>
<dbReference type="InterPro" id="IPR037062">
    <property type="entry name" value="Malic_N_dom_sf"/>
</dbReference>
<sequence length="705" mass="77419">MCFLSSNPPTTGPSAAAAGSASHLISGCRPTSSHLAASLVMSDAQRDLTDIITSIAVLLAARCVELSLGDLRLPVCPLHFHQRRRCRIAWQSETPKMANRNFGTKFGHLPLSTKGPLECSLRGTVLLNHPYFNKGSAFTKEERRQFELSGLLPQSIQTLEQQAQRAYEQYSTRHDDLAKNTFLTSMKEQNEVLHFKLLQDHLEEMFSVVYTPTEGDAIQNFSRLFRRPEGSFLNIHDVDRVYHDLAQWGTADDIDYIVVTDGEEILGIGDQGCGGILISVAKLTLTTLCAGIHPNRVLPVVLDCGTDNEKLLNDPLYLGLREKRVRGEEYDNFVDTFVKSARKLYPKAYIHFEDFGLTNARRLLEKYRPEIPCFNDDVQGTGCVTLAAIIAGLRVTKQKPADLRMVIFGAGTAGVGIADQVRDAIASERGVSKEEAAKQIWLIDKPGLLTTGVESLSDAQKPYAKPKENWDGKGTKLLDVVHQVKPNVLVGTSTVPRAFTEDIVRAMASHVDRPIIMPLSNPTRLHEAVPSDLLAWTNGKALVATGSPFKPVKGPWGKDGAEIEISIAECNNSVVFPGIGLGSVLSRASRVTDKMLVAATTGVAEMGPALEDQDAMAPLLPGVDVVRDVSVRVARKVIQAAVEEGVATEQDIPTDQSELDEWIREQMWEPVYRPLKYVPAEGATREARGEMRVVGSIQRPNERSA</sequence>
<dbReference type="PIRSF" id="PIRSF000106">
    <property type="entry name" value="ME"/>
    <property type="match status" value="1"/>
</dbReference>
<dbReference type="InterPro" id="IPR012301">
    <property type="entry name" value="Malic_N_dom"/>
</dbReference>
<dbReference type="SUPFAM" id="SSF53223">
    <property type="entry name" value="Aminoacid dehydrogenase-like, N-terminal domain"/>
    <property type="match status" value="1"/>
</dbReference>
<dbReference type="EMBL" id="MU839839">
    <property type="protein sequence ID" value="KAK1752740.1"/>
    <property type="molecule type" value="Genomic_DNA"/>
</dbReference>
<comment type="catalytic activity">
    <reaction evidence="7">
        <text>(S)-malate + NAD(+) = pyruvate + CO2 + NADH</text>
        <dbReference type="Rhea" id="RHEA:12653"/>
        <dbReference type="ChEBI" id="CHEBI:15361"/>
        <dbReference type="ChEBI" id="CHEBI:15589"/>
        <dbReference type="ChEBI" id="CHEBI:16526"/>
        <dbReference type="ChEBI" id="CHEBI:57540"/>
        <dbReference type="ChEBI" id="CHEBI:57945"/>
        <dbReference type="EC" id="1.1.1.38"/>
    </reaction>
</comment>
<feature type="domain" description="Malic enzyme N-terminal" evidence="13">
    <location>
        <begin position="187"/>
        <end position="368"/>
    </location>
</feature>
<dbReference type="PANTHER" id="PTHR23406:SF34">
    <property type="entry name" value="NAD-DEPENDENT MALIC ENZYME, MITOCHONDRIAL"/>
    <property type="match status" value="1"/>
</dbReference>
<dbReference type="InterPro" id="IPR036291">
    <property type="entry name" value="NAD(P)-bd_dom_sf"/>
</dbReference>
<dbReference type="GO" id="GO:0051287">
    <property type="term" value="F:NAD binding"/>
    <property type="evidence" value="ECO:0007669"/>
    <property type="project" value="InterPro"/>
</dbReference>
<feature type="binding site" evidence="10">
    <location>
        <position position="353"/>
    </location>
    <ligand>
        <name>a divalent metal cation</name>
        <dbReference type="ChEBI" id="CHEBI:60240"/>
    </ligand>
</feature>
<dbReference type="InterPro" id="IPR046346">
    <property type="entry name" value="Aminoacid_DH-like_N_sf"/>
</dbReference>
<comment type="caution">
    <text evidence="14">The sequence shown here is derived from an EMBL/GenBank/DDBJ whole genome shotgun (WGS) entry which is preliminary data.</text>
</comment>
<dbReference type="Gene3D" id="3.40.50.10380">
    <property type="entry name" value="Malic enzyme, N-terminal domain"/>
    <property type="match status" value="1"/>
</dbReference>
<evidence type="ECO:0000256" key="10">
    <source>
        <dbReference type="PIRSR" id="PIRSR000106-3"/>
    </source>
</evidence>
<dbReference type="GO" id="GO:0046872">
    <property type="term" value="F:metal ion binding"/>
    <property type="evidence" value="ECO:0007669"/>
    <property type="project" value="UniProtKB-KW"/>
</dbReference>
<dbReference type="SMART" id="SM00919">
    <property type="entry name" value="Malic_M"/>
    <property type="match status" value="1"/>
</dbReference>
<proteinExistence type="inferred from homology"/>
<keyword evidence="4 11" id="KW-0560">Oxidoreductase</keyword>
<evidence type="ECO:0000256" key="11">
    <source>
        <dbReference type="RuleBase" id="RU003426"/>
    </source>
</evidence>
<feature type="binding site" evidence="10">
    <location>
        <position position="354"/>
    </location>
    <ligand>
        <name>a divalent metal cation</name>
        <dbReference type="ChEBI" id="CHEBI:60240"/>
    </ligand>
</feature>
<evidence type="ECO:0000256" key="8">
    <source>
        <dbReference type="PIRSR" id="PIRSR000106-1"/>
    </source>
</evidence>
<dbReference type="PROSITE" id="PS00331">
    <property type="entry name" value="MALIC_ENZYMES"/>
    <property type="match status" value="1"/>
</dbReference>
<comment type="cofactor">
    <cofactor evidence="10">
        <name>Mg(2+)</name>
        <dbReference type="ChEBI" id="CHEBI:18420"/>
    </cofactor>
    <cofactor evidence="10">
        <name>Mn(2+)</name>
        <dbReference type="ChEBI" id="CHEBI:29035"/>
    </cofactor>
    <text evidence="10">Divalent metal cations. Prefers magnesium or manganese.</text>
</comment>
<feature type="binding site" evidence="9">
    <location>
        <position position="521"/>
    </location>
    <ligand>
        <name>(S)-malate</name>
        <dbReference type="ChEBI" id="CHEBI:15589"/>
    </ligand>
</feature>
<keyword evidence="3 10" id="KW-0479">Metal-binding</keyword>
<dbReference type="AlphaFoldDB" id="A0AAJ0B7N8"/>
<feature type="domain" description="Malic enzyme NAD-binding" evidence="12">
    <location>
        <begin position="378"/>
        <end position="642"/>
    </location>
</feature>
<feature type="binding site" evidence="10">
    <location>
        <position position="377"/>
    </location>
    <ligand>
        <name>a divalent metal cation</name>
        <dbReference type="ChEBI" id="CHEBI:60240"/>
    </ligand>
</feature>
<keyword evidence="5" id="KW-0520">NAD</keyword>
<dbReference type="InterPro" id="IPR001891">
    <property type="entry name" value="Malic_OxRdtase"/>
</dbReference>
<dbReference type="GO" id="GO:0004471">
    <property type="term" value="F:malate dehydrogenase (decarboxylating) (NAD+) activity"/>
    <property type="evidence" value="ECO:0007669"/>
    <property type="project" value="TreeGrafter"/>
</dbReference>
<reference evidence="14" key="1">
    <citation type="submission" date="2023-06" db="EMBL/GenBank/DDBJ databases">
        <title>Genome-scale phylogeny and comparative genomics of the fungal order Sordariales.</title>
        <authorList>
            <consortium name="Lawrence Berkeley National Laboratory"/>
            <person name="Hensen N."/>
            <person name="Bonometti L."/>
            <person name="Westerberg I."/>
            <person name="Brannstrom I.O."/>
            <person name="Guillou S."/>
            <person name="Cros-Aarteil S."/>
            <person name="Calhoun S."/>
            <person name="Haridas S."/>
            <person name="Kuo A."/>
            <person name="Mondo S."/>
            <person name="Pangilinan J."/>
            <person name="Riley R."/>
            <person name="Labutti K."/>
            <person name="Andreopoulos B."/>
            <person name="Lipzen A."/>
            <person name="Chen C."/>
            <person name="Yanf M."/>
            <person name="Daum C."/>
            <person name="Ng V."/>
            <person name="Clum A."/>
            <person name="Steindorff A."/>
            <person name="Ohm R."/>
            <person name="Martin F."/>
            <person name="Silar P."/>
            <person name="Natvig D."/>
            <person name="Lalanne C."/>
            <person name="Gautier V."/>
            <person name="Ament-Velasquez S.L."/>
            <person name="Kruys A."/>
            <person name="Hutchinson M.I."/>
            <person name="Powell A.J."/>
            <person name="Barry K."/>
            <person name="Miller A.N."/>
            <person name="Grigoriev I.V."/>
            <person name="Debuchy R."/>
            <person name="Gladieux P."/>
            <person name="Thoren M.H."/>
            <person name="Johannesson H."/>
        </authorList>
    </citation>
    <scope>NUCLEOTIDE SEQUENCE</scope>
    <source>
        <strain evidence="14">PSN4</strain>
    </source>
</reference>
<evidence type="ECO:0000313" key="14">
    <source>
        <dbReference type="EMBL" id="KAK1752740.1"/>
    </source>
</evidence>
<dbReference type="FunFam" id="3.40.50.10380:FF:000001">
    <property type="entry name" value="NAD-dependent malic enzyme"/>
    <property type="match status" value="1"/>
</dbReference>
<protein>
    <recommendedName>
        <fullName evidence="11">Malic enzyme</fullName>
    </recommendedName>
</protein>
<organism evidence="14 15">
    <name type="scientific">Echria macrotheca</name>
    <dbReference type="NCBI Taxonomy" id="438768"/>
    <lineage>
        <taxon>Eukaryota</taxon>
        <taxon>Fungi</taxon>
        <taxon>Dikarya</taxon>
        <taxon>Ascomycota</taxon>
        <taxon>Pezizomycotina</taxon>
        <taxon>Sordariomycetes</taxon>
        <taxon>Sordariomycetidae</taxon>
        <taxon>Sordariales</taxon>
        <taxon>Schizotheciaceae</taxon>
        <taxon>Echria</taxon>
    </lineage>
</organism>
<comment type="similarity">
    <text evidence="2 11">Belongs to the malic enzymes family.</text>
</comment>
<dbReference type="InterPro" id="IPR012302">
    <property type="entry name" value="Malic_NAD-bd"/>
</dbReference>
<dbReference type="PRINTS" id="PR00072">
    <property type="entry name" value="MALOXRDTASE"/>
</dbReference>
<evidence type="ECO:0000256" key="4">
    <source>
        <dbReference type="ARBA" id="ARBA00023002"/>
    </source>
</evidence>
<dbReference type="InterPro" id="IPR015884">
    <property type="entry name" value="Malic_enzyme_CS"/>
</dbReference>
<feature type="active site" description="Proton acceptor" evidence="8">
    <location>
        <position position="282"/>
    </location>
</feature>
<feature type="active site" description="Proton donor" evidence="8">
    <location>
        <position position="210"/>
    </location>
</feature>
<dbReference type="GO" id="GO:0005739">
    <property type="term" value="C:mitochondrion"/>
    <property type="evidence" value="ECO:0007669"/>
    <property type="project" value="TreeGrafter"/>
</dbReference>
<accession>A0AAJ0B7N8</accession>
<dbReference type="FunFam" id="3.40.50.720:FF:000055">
    <property type="entry name" value="NAD-dependent malic enzyme"/>
    <property type="match status" value="1"/>
</dbReference>
<evidence type="ECO:0000256" key="9">
    <source>
        <dbReference type="PIRSR" id="PIRSR000106-2"/>
    </source>
</evidence>
<evidence type="ECO:0000256" key="1">
    <source>
        <dbReference type="ARBA" id="ARBA00001936"/>
    </source>
</evidence>
<dbReference type="Proteomes" id="UP001239445">
    <property type="component" value="Unassembled WGS sequence"/>
</dbReference>
<name>A0AAJ0B7N8_9PEZI</name>
<gene>
    <name evidence="14" type="ORF">QBC47DRAFT_389184</name>
</gene>